<evidence type="ECO:0000259" key="8">
    <source>
        <dbReference type="Pfam" id="PF00892"/>
    </source>
</evidence>
<comment type="caution">
    <text evidence="9">The sequence shown here is derived from an EMBL/GenBank/DDBJ whole genome shotgun (WGS) entry which is preliminary data.</text>
</comment>
<feature type="domain" description="EamA" evidence="8">
    <location>
        <begin position="151"/>
        <end position="284"/>
    </location>
</feature>
<evidence type="ECO:0000256" key="6">
    <source>
        <dbReference type="ARBA" id="ARBA00023136"/>
    </source>
</evidence>
<dbReference type="InterPro" id="IPR000620">
    <property type="entry name" value="EamA_dom"/>
</dbReference>
<sequence length="302" mass="33057">MDKAKKQEILAMLALLTTAIIWGGGFVATKNGLEHITPFYLMAARFLIAFFLLSAIFYKKVMSITKEDLKGGIIIGIFLFTAFTSQTIGLQFTTPSKQAFLTGTNVVMVPFLYWFVYKKRPDIFSYLGAFLCFIGIATLTYEGGIGVNLNLGDILTLICALLYAGHIVATGYFAENLDPVILSIIQFGLSGILSLICAFIFESIPSSQNTTAIMSILYLALLSTCIAFVFQTVGQKYTSSTKAAIILSTESVFGTLFSVLLLHEKFTINMFIGCALIFISILAVETKFGIKTEDIKTEVVGE</sequence>
<evidence type="ECO:0000313" key="9">
    <source>
        <dbReference type="EMBL" id="CDF57400.1"/>
    </source>
</evidence>
<keyword evidence="6 7" id="KW-0472">Membrane</keyword>
<dbReference type="OrthoDB" id="9804865at2"/>
<feature type="domain" description="EamA" evidence="8">
    <location>
        <begin position="11"/>
        <end position="140"/>
    </location>
</feature>
<gene>
    <name evidence="9" type="ORF">TCEL_01314</name>
</gene>
<comment type="similarity">
    <text evidence="2">Belongs to the EamA transporter family.</text>
</comment>
<dbReference type="InterPro" id="IPR037185">
    <property type="entry name" value="EmrE-like"/>
</dbReference>
<dbReference type="eggNOG" id="COG0697">
    <property type="taxonomic scope" value="Bacteria"/>
</dbReference>
<evidence type="ECO:0000256" key="2">
    <source>
        <dbReference type="ARBA" id="ARBA00007362"/>
    </source>
</evidence>
<keyword evidence="5 7" id="KW-1133">Transmembrane helix</keyword>
<protein>
    <submittedName>
        <fullName evidence="9">Permease of the drug/metabolite transporter (DMT) superfamily</fullName>
    </submittedName>
</protein>
<reference evidence="9" key="1">
    <citation type="submission" date="2013-03" db="EMBL/GenBank/DDBJ databases">
        <title>Draft genome sequence of the hydrogen-ethanol-producing anaerobic alkalithermophilic Caloramator celere.</title>
        <authorList>
            <person name="Ciranna A."/>
            <person name="Larjo A."/>
            <person name="Kivisto A."/>
            <person name="Santala V."/>
            <person name="Roos C."/>
            <person name="Karp M."/>
        </authorList>
    </citation>
    <scope>NUCLEOTIDE SEQUENCE [LARGE SCALE GENOMIC DNA]</scope>
    <source>
        <strain evidence="9">DSM 8682</strain>
    </source>
</reference>
<evidence type="ECO:0000256" key="5">
    <source>
        <dbReference type="ARBA" id="ARBA00022989"/>
    </source>
</evidence>
<keyword evidence="3" id="KW-1003">Cell membrane</keyword>
<dbReference type="EMBL" id="CAVN010000087">
    <property type="protein sequence ID" value="CDF57400.1"/>
    <property type="molecule type" value="Genomic_DNA"/>
</dbReference>
<feature type="transmembrane region" description="Helical" evidence="7">
    <location>
        <begin position="39"/>
        <end position="59"/>
    </location>
</feature>
<dbReference type="InterPro" id="IPR051258">
    <property type="entry name" value="Diverse_Substrate_Transporter"/>
</dbReference>
<keyword evidence="4 7" id="KW-0812">Transmembrane</keyword>
<evidence type="ECO:0000256" key="1">
    <source>
        <dbReference type="ARBA" id="ARBA00004651"/>
    </source>
</evidence>
<feature type="transmembrane region" description="Helical" evidence="7">
    <location>
        <begin position="268"/>
        <end position="286"/>
    </location>
</feature>
<feature type="transmembrane region" description="Helical" evidence="7">
    <location>
        <begin position="213"/>
        <end position="231"/>
    </location>
</feature>
<evidence type="ECO:0000313" key="10">
    <source>
        <dbReference type="Proteomes" id="UP000014923"/>
    </source>
</evidence>
<feature type="transmembrane region" description="Helical" evidence="7">
    <location>
        <begin position="154"/>
        <end position="173"/>
    </location>
</feature>
<evidence type="ECO:0000256" key="3">
    <source>
        <dbReference type="ARBA" id="ARBA00022475"/>
    </source>
</evidence>
<dbReference type="Pfam" id="PF00892">
    <property type="entry name" value="EamA"/>
    <property type="match status" value="2"/>
</dbReference>
<dbReference type="PANTHER" id="PTHR42920">
    <property type="entry name" value="OS03G0707200 PROTEIN-RELATED"/>
    <property type="match status" value="1"/>
</dbReference>
<proteinExistence type="inferred from homology"/>
<evidence type="ECO:0000256" key="7">
    <source>
        <dbReference type="SAM" id="Phobius"/>
    </source>
</evidence>
<dbReference type="PANTHER" id="PTHR42920:SF5">
    <property type="entry name" value="EAMA DOMAIN-CONTAINING PROTEIN"/>
    <property type="match status" value="1"/>
</dbReference>
<dbReference type="AlphaFoldDB" id="R7RQ82"/>
<organism evidence="9 10">
    <name type="scientific">Thermobrachium celere DSM 8682</name>
    <dbReference type="NCBI Taxonomy" id="941824"/>
    <lineage>
        <taxon>Bacteria</taxon>
        <taxon>Bacillati</taxon>
        <taxon>Bacillota</taxon>
        <taxon>Clostridia</taxon>
        <taxon>Eubacteriales</taxon>
        <taxon>Clostridiaceae</taxon>
        <taxon>Thermobrachium</taxon>
    </lineage>
</organism>
<feature type="transmembrane region" description="Helical" evidence="7">
    <location>
        <begin position="243"/>
        <end position="262"/>
    </location>
</feature>
<feature type="transmembrane region" description="Helical" evidence="7">
    <location>
        <begin position="180"/>
        <end position="201"/>
    </location>
</feature>
<keyword evidence="10" id="KW-1185">Reference proteome</keyword>
<dbReference type="SUPFAM" id="SSF103481">
    <property type="entry name" value="Multidrug resistance efflux transporter EmrE"/>
    <property type="match status" value="2"/>
</dbReference>
<accession>R7RQ82</accession>
<comment type="subcellular location">
    <subcellularLocation>
        <location evidence="1">Cell membrane</location>
        <topology evidence="1">Multi-pass membrane protein</topology>
    </subcellularLocation>
</comment>
<dbReference type="RefSeq" id="WP_018660509.1">
    <property type="nucleotide sequence ID" value="NZ_HF952018.1"/>
</dbReference>
<evidence type="ECO:0000256" key="4">
    <source>
        <dbReference type="ARBA" id="ARBA00022692"/>
    </source>
</evidence>
<feature type="transmembrane region" description="Helical" evidence="7">
    <location>
        <begin position="123"/>
        <end position="142"/>
    </location>
</feature>
<name>R7RQ82_9CLOT</name>
<feature type="transmembrane region" description="Helical" evidence="7">
    <location>
        <begin position="9"/>
        <end position="27"/>
    </location>
</feature>
<dbReference type="HOGENOM" id="CLU_033863_21_3_9"/>
<feature type="transmembrane region" description="Helical" evidence="7">
    <location>
        <begin position="71"/>
        <end position="92"/>
    </location>
</feature>
<feature type="transmembrane region" description="Helical" evidence="7">
    <location>
        <begin position="98"/>
        <end position="116"/>
    </location>
</feature>
<dbReference type="GO" id="GO:0005886">
    <property type="term" value="C:plasma membrane"/>
    <property type="evidence" value="ECO:0007669"/>
    <property type="project" value="UniProtKB-SubCell"/>
</dbReference>
<dbReference type="Proteomes" id="UP000014923">
    <property type="component" value="Unassembled WGS sequence"/>
</dbReference>